<name>A0A2H3CCR3_ARMGA</name>
<dbReference type="AlphaFoldDB" id="A0A2H3CCR3"/>
<keyword evidence="4 9" id="KW-0349">Heme</keyword>
<keyword evidence="11" id="KW-1133">Transmembrane helix</keyword>
<dbReference type="OrthoDB" id="2789670at2759"/>
<keyword evidence="8 10" id="KW-0503">Monooxygenase</keyword>
<dbReference type="PROSITE" id="PS00086">
    <property type="entry name" value="CYTOCHROME_P450"/>
    <property type="match status" value="1"/>
</dbReference>
<proteinExistence type="inferred from homology"/>
<evidence type="ECO:0000313" key="13">
    <source>
        <dbReference type="Proteomes" id="UP000217790"/>
    </source>
</evidence>
<keyword evidence="6 10" id="KW-0560">Oxidoreductase</keyword>
<dbReference type="EMBL" id="KZ293739">
    <property type="protein sequence ID" value="PBK80865.1"/>
    <property type="molecule type" value="Genomic_DNA"/>
</dbReference>
<reference evidence="13" key="1">
    <citation type="journal article" date="2017" name="Nat. Ecol. Evol.">
        <title>Genome expansion and lineage-specific genetic innovations in the forest pathogenic fungi Armillaria.</title>
        <authorList>
            <person name="Sipos G."/>
            <person name="Prasanna A.N."/>
            <person name="Walter M.C."/>
            <person name="O'Connor E."/>
            <person name="Balint B."/>
            <person name="Krizsan K."/>
            <person name="Kiss B."/>
            <person name="Hess J."/>
            <person name="Varga T."/>
            <person name="Slot J."/>
            <person name="Riley R."/>
            <person name="Boka B."/>
            <person name="Rigling D."/>
            <person name="Barry K."/>
            <person name="Lee J."/>
            <person name="Mihaltcheva S."/>
            <person name="LaButti K."/>
            <person name="Lipzen A."/>
            <person name="Waldron R."/>
            <person name="Moloney N.M."/>
            <person name="Sperisen C."/>
            <person name="Kredics L."/>
            <person name="Vagvoelgyi C."/>
            <person name="Patrignani A."/>
            <person name="Fitzpatrick D."/>
            <person name="Nagy I."/>
            <person name="Doyle S."/>
            <person name="Anderson J.B."/>
            <person name="Grigoriev I.V."/>
            <person name="Gueldener U."/>
            <person name="Muensterkoetter M."/>
            <person name="Nagy L.G."/>
        </authorList>
    </citation>
    <scope>NUCLEOTIDE SEQUENCE [LARGE SCALE GENOMIC DNA]</scope>
    <source>
        <strain evidence="13">Ar21-2</strain>
    </source>
</reference>
<dbReference type="InterPro" id="IPR050364">
    <property type="entry name" value="Cytochrome_P450_fung"/>
</dbReference>
<keyword evidence="11" id="KW-0472">Membrane</keyword>
<dbReference type="Pfam" id="PF00067">
    <property type="entry name" value="p450"/>
    <property type="match status" value="1"/>
</dbReference>
<dbReference type="Proteomes" id="UP000217790">
    <property type="component" value="Unassembled WGS sequence"/>
</dbReference>
<evidence type="ECO:0000256" key="1">
    <source>
        <dbReference type="ARBA" id="ARBA00001971"/>
    </source>
</evidence>
<evidence type="ECO:0000256" key="5">
    <source>
        <dbReference type="ARBA" id="ARBA00022723"/>
    </source>
</evidence>
<dbReference type="InterPro" id="IPR036396">
    <property type="entry name" value="Cyt_P450_sf"/>
</dbReference>
<dbReference type="OMA" id="WRINGHG"/>
<comment type="similarity">
    <text evidence="3 10">Belongs to the cytochrome P450 family.</text>
</comment>
<evidence type="ECO:0000256" key="9">
    <source>
        <dbReference type="PIRSR" id="PIRSR602401-1"/>
    </source>
</evidence>
<dbReference type="InterPro" id="IPR017972">
    <property type="entry name" value="Cyt_P450_CS"/>
</dbReference>
<evidence type="ECO:0000256" key="3">
    <source>
        <dbReference type="ARBA" id="ARBA00010617"/>
    </source>
</evidence>
<dbReference type="InParanoid" id="A0A2H3CCR3"/>
<keyword evidence="7 9" id="KW-0408">Iron</keyword>
<evidence type="ECO:0000313" key="12">
    <source>
        <dbReference type="EMBL" id="PBK80865.1"/>
    </source>
</evidence>
<keyword evidence="5 9" id="KW-0479">Metal-binding</keyword>
<evidence type="ECO:0000256" key="8">
    <source>
        <dbReference type="ARBA" id="ARBA00023033"/>
    </source>
</evidence>
<dbReference type="InterPro" id="IPR002401">
    <property type="entry name" value="Cyt_P450_E_grp-I"/>
</dbReference>
<feature type="binding site" description="axial binding residue" evidence="9">
    <location>
        <position position="453"/>
    </location>
    <ligand>
        <name>heme</name>
        <dbReference type="ChEBI" id="CHEBI:30413"/>
    </ligand>
    <ligandPart>
        <name>Fe</name>
        <dbReference type="ChEBI" id="CHEBI:18248"/>
    </ligandPart>
</feature>
<evidence type="ECO:0000256" key="11">
    <source>
        <dbReference type="SAM" id="Phobius"/>
    </source>
</evidence>
<dbReference type="GO" id="GO:0020037">
    <property type="term" value="F:heme binding"/>
    <property type="evidence" value="ECO:0007669"/>
    <property type="project" value="InterPro"/>
</dbReference>
<dbReference type="GO" id="GO:0005506">
    <property type="term" value="F:iron ion binding"/>
    <property type="evidence" value="ECO:0007669"/>
    <property type="project" value="InterPro"/>
</dbReference>
<evidence type="ECO:0000256" key="7">
    <source>
        <dbReference type="ARBA" id="ARBA00023004"/>
    </source>
</evidence>
<evidence type="ECO:0000256" key="6">
    <source>
        <dbReference type="ARBA" id="ARBA00023002"/>
    </source>
</evidence>
<dbReference type="PANTHER" id="PTHR46300">
    <property type="entry name" value="P450, PUTATIVE (EUROFUNG)-RELATED-RELATED"/>
    <property type="match status" value="1"/>
</dbReference>
<protein>
    <submittedName>
        <fullName evidence="12">Cytochrome P450</fullName>
    </submittedName>
</protein>
<keyword evidence="13" id="KW-1185">Reference proteome</keyword>
<organism evidence="12 13">
    <name type="scientific">Armillaria gallica</name>
    <name type="common">Bulbous honey fungus</name>
    <name type="synonym">Armillaria bulbosa</name>
    <dbReference type="NCBI Taxonomy" id="47427"/>
    <lineage>
        <taxon>Eukaryota</taxon>
        <taxon>Fungi</taxon>
        <taxon>Dikarya</taxon>
        <taxon>Basidiomycota</taxon>
        <taxon>Agaricomycotina</taxon>
        <taxon>Agaricomycetes</taxon>
        <taxon>Agaricomycetidae</taxon>
        <taxon>Agaricales</taxon>
        <taxon>Marasmiineae</taxon>
        <taxon>Physalacriaceae</taxon>
        <taxon>Armillaria</taxon>
    </lineage>
</organism>
<dbReference type="InterPro" id="IPR001128">
    <property type="entry name" value="Cyt_P450"/>
</dbReference>
<evidence type="ECO:0000256" key="4">
    <source>
        <dbReference type="ARBA" id="ARBA00022617"/>
    </source>
</evidence>
<dbReference type="CDD" id="cd11065">
    <property type="entry name" value="CYP64-like"/>
    <property type="match status" value="1"/>
</dbReference>
<accession>A0A2H3CCR3</accession>
<dbReference type="GO" id="GO:0016705">
    <property type="term" value="F:oxidoreductase activity, acting on paired donors, with incorporation or reduction of molecular oxygen"/>
    <property type="evidence" value="ECO:0007669"/>
    <property type="project" value="InterPro"/>
</dbReference>
<gene>
    <name evidence="12" type="ORF">ARMGADRAFT_1171660</name>
</gene>
<comment type="cofactor">
    <cofactor evidence="1 9">
        <name>heme</name>
        <dbReference type="ChEBI" id="CHEBI:30413"/>
    </cofactor>
</comment>
<sequence length="529" mass="60081">MTVVPALATICGCAFAFFLYRLNKSNEPINTHFPPGPRGWLWSILGNIKDLSVDPSILHMHFASWRHVYGDVIGLKVLGRSIIVLNSRTAIHDLLDERSVIYSDRPSFPFLTELAQLDWMLPILTYGPEMHRQHRMLNQCINTSFFHQFQKLLANEARVFALSVGKDPKTMDAALNRMAGSSILGFTLGNHEPEKKEMLLKLAYDFDESMSVDAAVGTHPVDLIPALAKLPLFVFGKKLADGMKRLNHCVTDMLEIPYQLTKDTMEMSAVGPSMMRHLIETYQDQDGTVSNERSIQASVAIAFSGGAMTTVITLQVFLLAMMRYPEVQKKAQAYIDGVVGNERLPILSDREAIPYIEAIAKEISRWRPVVPMSFPHTNMRDDVYNGMFIPKGSTIIPNTCQSGHDIYGLCLHDENDFPEPNEFRPERFTDGYKLFKDIPDPRNFAFGYGRRICPGRHFAESNLWMNIATLLSVYNIRYPVDVNGLGQKQDPKFIWNLALLKPEEFECHFEPRSKERLEKLRIAVEEGSY</sequence>
<dbReference type="STRING" id="47427.A0A2H3CCR3"/>
<comment type="pathway">
    <text evidence="2">Secondary metabolite biosynthesis.</text>
</comment>
<keyword evidence="11" id="KW-0812">Transmembrane</keyword>
<dbReference type="Gene3D" id="1.10.630.10">
    <property type="entry name" value="Cytochrome P450"/>
    <property type="match status" value="1"/>
</dbReference>
<evidence type="ECO:0000256" key="2">
    <source>
        <dbReference type="ARBA" id="ARBA00005179"/>
    </source>
</evidence>
<dbReference type="SUPFAM" id="SSF48264">
    <property type="entry name" value="Cytochrome P450"/>
    <property type="match status" value="1"/>
</dbReference>
<dbReference type="PRINTS" id="PR00463">
    <property type="entry name" value="EP450I"/>
</dbReference>
<feature type="transmembrane region" description="Helical" evidence="11">
    <location>
        <begin position="299"/>
        <end position="320"/>
    </location>
</feature>
<evidence type="ECO:0000256" key="10">
    <source>
        <dbReference type="RuleBase" id="RU000461"/>
    </source>
</evidence>
<dbReference type="GO" id="GO:0004497">
    <property type="term" value="F:monooxygenase activity"/>
    <property type="evidence" value="ECO:0007669"/>
    <property type="project" value="UniProtKB-KW"/>
</dbReference>
<dbReference type="PANTHER" id="PTHR46300:SF7">
    <property type="entry name" value="P450, PUTATIVE (EUROFUNG)-RELATED"/>
    <property type="match status" value="1"/>
</dbReference>